<dbReference type="Proteomes" id="UP000556084">
    <property type="component" value="Unassembled WGS sequence"/>
</dbReference>
<dbReference type="Gene3D" id="1.10.287.1060">
    <property type="entry name" value="ESAT-6-like"/>
    <property type="match status" value="1"/>
</dbReference>
<comment type="caution">
    <text evidence="1">The sequence shown here is derived from an EMBL/GenBank/DDBJ whole genome shotgun (WGS) entry which is preliminary data.</text>
</comment>
<reference evidence="1 2" key="1">
    <citation type="submission" date="2020-08" db="EMBL/GenBank/DDBJ databases">
        <title>Genomic Encyclopedia of Type Strains, Phase III (KMG-III): the genomes of soil and plant-associated and newly described type strains.</title>
        <authorList>
            <person name="Whitman W."/>
        </authorList>
    </citation>
    <scope>NUCLEOTIDE SEQUENCE [LARGE SCALE GENOMIC DNA]</scope>
    <source>
        <strain evidence="1 2">CECT 3266</strain>
    </source>
</reference>
<dbReference type="Pfam" id="PF10824">
    <property type="entry name" value="T7SS_ESX_EspC"/>
    <property type="match status" value="1"/>
</dbReference>
<evidence type="ECO:0000313" key="2">
    <source>
        <dbReference type="Proteomes" id="UP000556084"/>
    </source>
</evidence>
<dbReference type="RefSeq" id="WP_184350441.1">
    <property type="nucleotide sequence ID" value="NZ_JACHJH010000005.1"/>
</dbReference>
<dbReference type="GO" id="GO:0009306">
    <property type="term" value="P:protein secretion"/>
    <property type="evidence" value="ECO:0007669"/>
    <property type="project" value="InterPro"/>
</dbReference>
<dbReference type="AlphaFoldDB" id="A0A7W7LR12"/>
<keyword evidence="2" id="KW-1185">Reference proteome</keyword>
<dbReference type="EMBL" id="JACHJH010000005">
    <property type="protein sequence ID" value="MBB4894674.1"/>
    <property type="molecule type" value="Genomic_DNA"/>
</dbReference>
<dbReference type="InterPro" id="IPR036689">
    <property type="entry name" value="ESAT-6-like_sf"/>
</dbReference>
<organism evidence="1 2">
    <name type="scientific">Streptomyces olivoverticillatus</name>
    <dbReference type="NCBI Taxonomy" id="66427"/>
    <lineage>
        <taxon>Bacteria</taxon>
        <taxon>Bacillati</taxon>
        <taxon>Actinomycetota</taxon>
        <taxon>Actinomycetes</taxon>
        <taxon>Kitasatosporales</taxon>
        <taxon>Streptomycetaceae</taxon>
        <taxon>Streptomyces</taxon>
    </lineage>
</organism>
<evidence type="ECO:0000313" key="1">
    <source>
        <dbReference type="EMBL" id="MBB4894674.1"/>
    </source>
</evidence>
<protein>
    <submittedName>
        <fullName evidence="1">Uncharacterized protein</fullName>
    </submittedName>
</protein>
<proteinExistence type="predicted"/>
<dbReference type="SUPFAM" id="SSF140453">
    <property type="entry name" value="EsxAB dimer-like"/>
    <property type="match status" value="1"/>
</dbReference>
<dbReference type="InterPro" id="IPR022536">
    <property type="entry name" value="EspC"/>
</dbReference>
<sequence>MDINIKTDQVRQGAGGTESAAHTALENLRRSLDSSDTAADGHHGWTAAAALKQCATAWEDHMVDLAKQMNTMAENLHSSANAYDATDLQEKDAISRIRHGLSEFGRS</sequence>
<gene>
    <name evidence="1" type="ORF">FHS39_003732</name>
</gene>
<name>A0A7W7LR12_9ACTN</name>
<accession>A0A7W7LR12</accession>